<dbReference type="Proteomes" id="UP000596742">
    <property type="component" value="Unassembled WGS sequence"/>
</dbReference>
<accession>A0A8B6CC33</accession>
<evidence type="ECO:0000256" key="1">
    <source>
        <dbReference type="SAM" id="SignalP"/>
    </source>
</evidence>
<comment type="caution">
    <text evidence="2">The sequence shown here is derived from an EMBL/GenBank/DDBJ whole genome shotgun (WGS) entry which is preliminary data.</text>
</comment>
<dbReference type="AlphaFoldDB" id="A0A8B6CC33"/>
<proteinExistence type="predicted"/>
<reference evidence="2" key="1">
    <citation type="submission" date="2018-11" db="EMBL/GenBank/DDBJ databases">
        <authorList>
            <person name="Alioto T."/>
            <person name="Alioto T."/>
        </authorList>
    </citation>
    <scope>NUCLEOTIDE SEQUENCE</scope>
</reference>
<name>A0A8B6CC33_MYTGA</name>
<feature type="signal peptide" evidence="1">
    <location>
        <begin position="1"/>
        <end position="24"/>
    </location>
</feature>
<dbReference type="EMBL" id="UYJE01001548">
    <property type="protein sequence ID" value="VDI03001.1"/>
    <property type="molecule type" value="Genomic_DNA"/>
</dbReference>
<feature type="chain" id="PRO_5032787297" evidence="1">
    <location>
        <begin position="25"/>
        <end position="148"/>
    </location>
</feature>
<dbReference type="OrthoDB" id="6176149at2759"/>
<evidence type="ECO:0000313" key="3">
    <source>
        <dbReference type="Proteomes" id="UP000596742"/>
    </source>
</evidence>
<keyword evidence="3" id="KW-1185">Reference proteome</keyword>
<evidence type="ECO:0000313" key="2">
    <source>
        <dbReference type="EMBL" id="VDI03001.1"/>
    </source>
</evidence>
<sequence length="148" mass="17162">MNSFFMIITFSLTWFGYICVKASGSDNKDSGSANPLSIPLINDKGAPLVAMLDTNIINRNIKLYINTLIRNMIQNSVEEQIKDIFRTSLEENSTIDFMRNITMQRINNIIKDREQEKLVHPVRIEANYNILILVMIEKDNRDHLKLKM</sequence>
<protein>
    <submittedName>
        <fullName evidence="2">Uncharacterized protein</fullName>
    </submittedName>
</protein>
<keyword evidence="1" id="KW-0732">Signal</keyword>
<gene>
    <name evidence="2" type="ORF">MGAL_10B066843</name>
</gene>
<organism evidence="2 3">
    <name type="scientific">Mytilus galloprovincialis</name>
    <name type="common">Mediterranean mussel</name>
    <dbReference type="NCBI Taxonomy" id="29158"/>
    <lineage>
        <taxon>Eukaryota</taxon>
        <taxon>Metazoa</taxon>
        <taxon>Spiralia</taxon>
        <taxon>Lophotrochozoa</taxon>
        <taxon>Mollusca</taxon>
        <taxon>Bivalvia</taxon>
        <taxon>Autobranchia</taxon>
        <taxon>Pteriomorphia</taxon>
        <taxon>Mytilida</taxon>
        <taxon>Mytiloidea</taxon>
        <taxon>Mytilidae</taxon>
        <taxon>Mytilinae</taxon>
        <taxon>Mytilus</taxon>
    </lineage>
</organism>